<accession>A0A8K0NW13</accession>
<evidence type="ECO:0000313" key="3">
    <source>
        <dbReference type="Proteomes" id="UP000792457"/>
    </source>
</evidence>
<evidence type="ECO:0000313" key="2">
    <source>
        <dbReference type="EMBL" id="KAG8223747.1"/>
    </source>
</evidence>
<sequence length="250" mass="27256">MGCPAWTPSAALTPSAAYPYVRTTCCWSRKRRVLFSGGRAVHESGPEGVRIAGGDGAIRQPGEERARRHRTSPAATAIRGSGDAGCLHRRNPREVQGFYPTPAGHALQAKHLNEADAREVAAAANPRLRVGRLQQPVGCRHLPPAGGAKRVPAIRFPTRPHGSHDEVLQAGKVPQDEGEEEDGHHRHRPESAEGQRTFNHRRETPPGGSARGRHEEREFFVRRAPAKVLQVEGSFAAPFVREFDKLSAAL</sequence>
<organism evidence="2 3">
    <name type="scientific">Ladona fulva</name>
    <name type="common">Scarce chaser dragonfly</name>
    <name type="synonym">Libellula fulva</name>
    <dbReference type="NCBI Taxonomy" id="123851"/>
    <lineage>
        <taxon>Eukaryota</taxon>
        <taxon>Metazoa</taxon>
        <taxon>Ecdysozoa</taxon>
        <taxon>Arthropoda</taxon>
        <taxon>Hexapoda</taxon>
        <taxon>Insecta</taxon>
        <taxon>Pterygota</taxon>
        <taxon>Palaeoptera</taxon>
        <taxon>Odonata</taxon>
        <taxon>Epiprocta</taxon>
        <taxon>Anisoptera</taxon>
        <taxon>Libelluloidea</taxon>
        <taxon>Libellulidae</taxon>
        <taxon>Ladona</taxon>
    </lineage>
</organism>
<reference evidence="2" key="1">
    <citation type="submission" date="2013-04" db="EMBL/GenBank/DDBJ databases">
        <authorList>
            <person name="Qu J."/>
            <person name="Murali S.C."/>
            <person name="Bandaranaike D."/>
            <person name="Bellair M."/>
            <person name="Blankenburg K."/>
            <person name="Chao H."/>
            <person name="Dinh H."/>
            <person name="Doddapaneni H."/>
            <person name="Downs B."/>
            <person name="Dugan-Rocha S."/>
            <person name="Elkadiri S."/>
            <person name="Gnanaolivu R.D."/>
            <person name="Hernandez B."/>
            <person name="Javaid M."/>
            <person name="Jayaseelan J.C."/>
            <person name="Lee S."/>
            <person name="Li M."/>
            <person name="Ming W."/>
            <person name="Munidasa M."/>
            <person name="Muniz J."/>
            <person name="Nguyen L."/>
            <person name="Ongeri F."/>
            <person name="Osuji N."/>
            <person name="Pu L.-L."/>
            <person name="Puazo M."/>
            <person name="Qu C."/>
            <person name="Quiroz J."/>
            <person name="Raj R."/>
            <person name="Weissenberger G."/>
            <person name="Xin Y."/>
            <person name="Zou X."/>
            <person name="Han Y."/>
            <person name="Richards S."/>
            <person name="Worley K."/>
            <person name="Muzny D."/>
            <person name="Gibbs R."/>
        </authorList>
    </citation>
    <scope>NUCLEOTIDE SEQUENCE</scope>
    <source>
        <strain evidence="2">Sampled in the wild</strain>
    </source>
</reference>
<proteinExistence type="predicted"/>
<feature type="region of interest" description="Disordered" evidence="1">
    <location>
        <begin position="171"/>
        <end position="218"/>
    </location>
</feature>
<dbReference type="EMBL" id="KZ308172">
    <property type="protein sequence ID" value="KAG8223747.1"/>
    <property type="molecule type" value="Genomic_DNA"/>
</dbReference>
<dbReference type="Proteomes" id="UP000792457">
    <property type="component" value="Unassembled WGS sequence"/>
</dbReference>
<name>A0A8K0NW13_LADFU</name>
<gene>
    <name evidence="2" type="ORF">J437_LFUL003112</name>
</gene>
<dbReference type="AlphaFoldDB" id="A0A8K0NW13"/>
<reference evidence="2" key="2">
    <citation type="submission" date="2017-10" db="EMBL/GenBank/DDBJ databases">
        <title>Ladona fulva Genome sequencing and assembly.</title>
        <authorList>
            <person name="Murali S."/>
            <person name="Richards S."/>
            <person name="Bandaranaike D."/>
            <person name="Bellair M."/>
            <person name="Blankenburg K."/>
            <person name="Chao H."/>
            <person name="Dinh H."/>
            <person name="Doddapaneni H."/>
            <person name="Dugan-Rocha S."/>
            <person name="Elkadiri S."/>
            <person name="Gnanaolivu R."/>
            <person name="Hernandez B."/>
            <person name="Skinner E."/>
            <person name="Javaid M."/>
            <person name="Lee S."/>
            <person name="Li M."/>
            <person name="Ming W."/>
            <person name="Munidasa M."/>
            <person name="Muniz J."/>
            <person name="Nguyen L."/>
            <person name="Hughes D."/>
            <person name="Osuji N."/>
            <person name="Pu L.-L."/>
            <person name="Puazo M."/>
            <person name="Qu C."/>
            <person name="Quiroz J."/>
            <person name="Raj R."/>
            <person name="Weissenberger G."/>
            <person name="Xin Y."/>
            <person name="Zou X."/>
            <person name="Han Y."/>
            <person name="Worley K."/>
            <person name="Muzny D."/>
            <person name="Gibbs R."/>
        </authorList>
    </citation>
    <scope>NUCLEOTIDE SEQUENCE</scope>
    <source>
        <strain evidence="2">Sampled in the wild</strain>
    </source>
</reference>
<evidence type="ECO:0000256" key="1">
    <source>
        <dbReference type="SAM" id="MobiDB-lite"/>
    </source>
</evidence>
<keyword evidence="3" id="KW-1185">Reference proteome</keyword>
<comment type="caution">
    <text evidence="2">The sequence shown here is derived from an EMBL/GenBank/DDBJ whole genome shotgun (WGS) entry which is preliminary data.</text>
</comment>
<protein>
    <submittedName>
        <fullName evidence="2">Uncharacterized protein</fullName>
    </submittedName>
</protein>